<reference evidence="2" key="1">
    <citation type="journal article" date="2009" name="PLoS Genet.">
        <title>Sequencing, mapping, and analysis of 27,455 maize full-length cDNAs.</title>
        <authorList>
            <person name="Soderlund C."/>
            <person name="Descour A."/>
            <person name="Kudrna D."/>
            <person name="Bomhoff M."/>
            <person name="Boyd L."/>
            <person name="Currie J."/>
            <person name="Angelova A."/>
            <person name="Collura K."/>
            <person name="Wissotski M."/>
            <person name="Ashley E."/>
            <person name="Morrow D."/>
            <person name="Fernandes J."/>
            <person name="Walbot V."/>
            <person name="Yu Y."/>
        </authorList>
    </citation>
    <scope>NUCLEOTIDE SEQUENCE</scope>
    <source>
        <strain evidence="2">B73</strain>
    </source>
</reference>
<evidence type="ECO:0000313" key="2">
    <source>
        <dbReference type="EMBL" id="ACR77728.1"/>
    </source>
</evidence>
<name>C4XVE0_MAIZE</name>
<sequence>MATGTGSQQRRRTCARDRGKSPLASSPLCCVHLSPSLLGSTSKLLVYCSKERVQLLLTGRSDDFRLLLTVECGPIRDSSVENLR</sequence>
<organism evidence="2">
    <name type="scientific">Zea mays</name>
    <name type="common">Maize</name>
    <dbReference type="NCBI Taxonomy" id="4577"/>
    <lineage>
        <taxon>Eukaryota</taxon>
        <taxon>Viridiplantae</taxon>
        <taxon>Streptophyta</taxon>
        <taxon>Embryophyta</taxon>
        <taxon>Tracheophyta</taxon>
        <taxon>Spermatophyta</taxon>
        <taxon>Magnoliopsida</taxon>
        <taxon>Liliopsida</taxon>
        <taxon>Poales</taxon>
        <taxon>Poaceae</taxon>
        <taxon>PACMAD clade</taxon>
        <taxon>Panicoideae</taxon>
        <taxon>Andropogonodae</taxon>
        <taxon>Andropogoneae</taxon>
        <taxon>Tripsacinae</taxon>
        <taxon>Zea</taxon>
    </lineage>
</organism>
<feature type="region of interest" description="Disordered" evidence="1">
    <location>
        <begin position="1"/>
        <end position="24"/>
    </location>
</feature>
<proteinExistence type="evidence at transcript level"/>
<dbReference type="AlphaFoldDB" id="C4XVE0"/>
<accession>C4XVE0</accession>
<evidence type="ECO:0000256" key="1">
    <source>
        <dbReference type="SAM" id="MobiDB-lite"/>
    </source>
</evidence>
<dbReference type="EMBL" id="BT036466">
    <property type="protein sequence ID" value="ACR77728.1"/>
    <property type="molecule type" value="mRNA"/>
</dbReference>
<protein>
    <submittedName>
        <fullName evidence="2">Uncharacterized protein</fullName>
    </submittedName>
</protein>